<dbReference type="CDD" id="cd18186">
    <property type="entry name" value="BTB_POZ_ZBTB_KLHL-like"/>
    <property type="match status" value="1"/>
</dbReference>
<evidence type="ECO:0000259" key="1">
    <source>
        <dbReference type="PROSITE" id="PS50097"/>
    </source>
</evidence>
<dbReference type="EMBL" id="CAUJNA010000447">
    <property type="protein sequence ID" value="CAJ1377216.1"/>
    <property type="molecule type" value="Genomic_DNA"/>
</dbReference>
<proteinExistence type="predicted"/>
<gene>
    <name evidence="2" type="ORF">EVOR1521_LOCUS6072</name>
</gene>
<dbReference type="PANTHER" id="PTHR46672">
    <property type="entry name" value="OS08G0495500 PROTEIN-RELATED"/>
    <property type="match status" value="1"/>
</dbReference>
<dbReference type="PANTHER" id="PTHR46672:SF8">
    <property type="entry name" value="BTB DOMAIN-CONTAINING PROTEIN"/>
    <property type="match status" value="1"/>
</dbReference>
<dbReference type="Pfam" id="PF00651">
    <property type="entry name" value="BTB"/>
    <property type="match status" value="1"/>
</dbReference>
<dbReference type="SUPFAM" id="SSF54695">
    <property type="entry name" value="POZ domain"/>
    <property type="match status" value="1"/>
</dbReference>
<protein>
    <recommendedName>
        <fullName evidence="1">BTB domain-containing protein</fullName>
    </recommendedName>
</protein>
<accession>A0AA36HXJ6</accession>
<evidence type="ECO:0000313" key="3">
    <source>
        <dbReference type="Proteomes" id="UP001178507"/>
    </source>
</evidence>
<dbReference type="AlphaFoldDB" id="A0AA36HXJ6"/>
<feature type="domain" description="BTB" evidence="1">
    <location>
        <begin position="173"/>
        <end position="240"/>
    </location>
</feature>
<dbReference type="Proteomes" id="UP001178507">
    <property type="component" value="Unassembled WGS sequence"/>
</dbReference>
<organism evidence="2 3">
    <name type="scientific">Effrenium voratum</name>
    <dbReference type="NCBI Taxonomy" id="2562239"/>
    <lineage>
        <taxon>Eukaryota</taxon>
        <taxon>Sar</taxon>
        <taxon>Alveolata</taxon>
        <taxon>Dinophyceae</taxon>
        <taxon>Suessiales</taxon>
        <taxon>Symbiodiniaceae</taxon>
        <taxon>Effrenium</taxon>
    </lineage>
</organism>
<name>A0AA36HXJ6_9DINO</name>
<dbReference type="Gene3D" id="3.30.710.10">
    <property type="entry name" value="Potassium Channel Kv1.1, Chain A"/>
    <property type="match status" value="1"/>
</dbReference>
<dbReference type="PROSITE" id="PS50097">
    <property type="entry name" value="BTB"/>
    <property type="match status" value="1"/>
</dbReference>
<keyword evidence="3" id="KW-1185">Reference proteome</keyword>
<evidence type="ECO:0000313" key="2">
    <source>
        <dbReference type="EMBL" id="CAJ1377216.1"/>
    </source>
</evidence>
<dbReference type="InterPro" id="IPR000210">
    <property type="entry name" value="BTB/POZ_dom"/>
</dbReference>
<reference evidence="2" key="1">
    <citation type="submission" date="2023-08" db="EMBL/GenBank/DDBJ databases">
        <authorList>
            <person name="Chen Y."/>
            <person name="Shah S."/>
            <person name="Dougan E. K."/>
            <person name="Thang M."/>
            <person name="Chan C."/>
        </authorList>
    </citation>
    <scope>NUCLEOTIDE SEQUENCE</scope>
</reference>
<dbReference type="InterPro" id="IPR044714">
    <property type="entry name" value="AtSIBP1-like"/>
</dbReference>
<dbReference type="InterPro" id="IPR011333">
    <property type="entry name" value="SKP1/BTB/POZ_sf"/>
</dbReference>
<dbReference type="SMART" id="SM00225">
    <property type="entry name" value="BTB"/>
    <property type="match status" value="1"/>
</dbReference>
<comment type="caution">
    <text evidence="2">The sequence shown here is derived from an EMBL/GenBank/DDBJ whole genome shotgun (WGS) entry which is preliminary data.</text>
</comment>
<sequence>MSSDHEKELFWTLLDMHKYQQLRGAVPEDFSWDGSLHPTLKTTVLIEACDFVCVEQKQGEVLDVVEWLIRSGANPSQKCATSQEFSIWKARDEHNTKLSVSYRGHSFLSWIKAWKDKFAQAKAGDWKDTSKFLDKVVDRVVQAMQQKSVRRKASVHEGIVDIWEKSLRATASHDLTIEASDSEVTAHTHMLMEASPVVRAMLGSTMREGKSQRIQLHDTGSSAVTLFLEALYTSSLLSDPDYKNALSALDLAHRWQVEVLVSMLADLVAEMITEDNFREIAEHAALKNLDTLKKACIRFGADCVKIQEQIKKRQFPKPVQDLFYHSEAAPPVKKRRSL</sequence>